<dbReference type="EMBL" id="JAUKVY010000017">
    <property type="protein sequence ID" value="MDO1534995.1"/>
    <property type="molecule type" value="Genomic_DNA"/>
</dbReference>
<dbReference type="Pfam" id="PF00072">
    <property type="entry name" value="Response_reg"/>
    <property type="match status" value="1"/>
</dbReference>
<evidence type="ECO:0000259" key="4">
    <source>
        <dbReference type="PROSITE" id="PS50110"/>
    </source>
</evidence>
<dbReference type="SMART" id="SM00448">
    <property type="entry name" value="REC"/>
    <property type="match status" value="1"/>
</dbReference>
<feature type="domain" description="Response regulatory" evidence="4">
    <location>
        <begin position="1"/>
        <end position="117"/>
    </location>
</feature>
<dbReference type="SUPFAM" id="SSF55073">
    <property type="entry name" value="Nucleotide cyclase"/>
    <property type="match status" value="1"/>
</dbReference>
<organism evidence="6 7">
    <name type="scientific">Variovorax ginsengisoli</name>
    <dbReference type="NCBI Taxonomy" id="363844"/>
    <lineage>
        <taxon>Bacteria</taxon>
        <taxon>Pseudomonadati</taxon>
        <taxon>Pseudomonadota</taxon>
        <taxon>Betaproteobacteria</taxon>
        <taxon>Burkholderiales</taxon>
        <taxon>Comamonadaceae</taxon>
        <taxon>Variovorax</taxon>
    </lineage>
</organism>
<dbReference type="InterPro" id="IPR001789">
    <property type="entry name" value="Sig_transdc_resp-reg_receiver"/>
</dbReference>
<evidence type="ECO:0000259" key="5">
    <source>
        <dbReference type="PROSITE" id="PS50887"/>
    </source>
</evidence>
<reference evidence="6" key="1">
    <citation type="submission" date="2023-06" db="EMBL/GenBank/DDBJ databases">
        <authorList>
            <person name="Jiang Y."/>
            <person name="Liu Q."/>
        </authorList>
    </citation>
    <scope>NUCLEOTIDE SEQUENCE</scope>
    <source>
        <strain evidence="6">CGMCC 1.12090</strain>
    </source>
</reference>
<keyword evidence="6" id="KW-0548">Nucleotidyltransferase</keyword>
<dbReference type="Pfam" id="PF00990">
    <property type="entry name" value="GGDEF"/>
    <property type="match status" value="1"/>
</dbReference>
<evidence type="ECO:0000313" key="6">
    <source>
        <dbReference type="EMBL" id="MDO1534995.1"/>
    </source>
</evidence>
<keyword evidence="7" id="KW-1185">Reference proteome</keyword>
<dbReference type="InterPro" id="IPR000160">
    <property type="entry name" value="GGDEF_dom"/>
</dbReference>
<dbReference type="Proteomes" id="UP001169027">
    <property type="component" value="Unassembled WGS sequence"/>
</dbReference>
<comment type="catalytic activity">
    <reaction evidence="2">
        <text>2 GTP = 3',3'-c-di-GMP + 2 diphosphate</text>
        <dbReference type="Rhea" id="RHEA:24898"/>
        <dbReference type="ChEBI" id="CHEBI:33019"/>
        <dbReference type="ChEBI" id="CHEBI:37565"/>
        <dbReference type="ChEBI" id="CHEBI:58805"/>
        <dbReference type="EC" id="2.7.7.65"/>
    </reaction>
</comment>
<keyword evidence="3" id="KW-0597">Phosphoprotein</keyword>
<gene>
    <name evidence="6" type="ORF">Q2T77_22115</name>
</gene>
<dbReference type="Gene3D" id="3.30.70.270">
    <property type="match status" value="1"/>
</dbReference>
<dbReference type="PANTHER" id="PTHR45138">
    <property type="entry name" value="REGULATORY COMPONENTS OF SENSORY TRANSDUCTION SYSTEM"/>
    <property type="match status" value="1"/>
</dbReference>
<proteinExistence type="predicted"/>
<dbReference type="EC" id="2.7.7.65" evidence="1"/>
<dbReference type="SUPFAM" id="SSF52172">
    <property type="entry name" value="CheY-like"/>
    <property type="match status" value="1"/>
</dbReference>
<sequence>MLLVDDQPVIAMMVRKMLAVDPAIEVQVCTHATEAVARAREVRPTVILQDLVMPEANGLDLVLAYRSMPETRDIPIIVLSSNDEPEMKRSAFAIGANDYVVKLPEPIELIARIRYHSRAYMALVERDNAYRALRLSQQKLLLSNLELQRLTNSDGLTGLPNRRSFNDHLARAWATSQSQGSPLSLLMIDVDYFKNYNDRFGHLAGDDALKCVAEAIRKAQPDPACLPARFGGEEFAMVLPGVTAAQAGAIAETLRREVERTTLPHKAPEPTSVTVSIGSATMVAPPDASPDLLIAAADARLYQAKCGGRNRVVGH</sequence>
<dbReference type="PANTHER" id="PTHR45138:SF9">
    <property type="entry name" value="DIGUANYLATE CYCLASE DGCM-RELATED"/>
    <property type="match status" value="1"/>
</dbReference>
<dbReference type="InterPro" id="IPR011006">
    <property type="entry name" value="CheY-like_superfamily"/>
</dbReference>
<dbReference type="SMART" id="SM00267">
    <property type="entry name" value="GGDEF"/>
    <property type="match status" value="1"/>
</dbReference>
<accession>A0ABT8S855</accession>
<dbReference type="PROSITE" id="PS50110">
    <property type="entry name" value="RESPONSE_REGULATORY"/>
    <property type="match status" value="1"/>
</dbReference>
<evidence type="ECO:0000313" key="7">
    <source>
        <dbReference type="Proteomes" id="UP001169027"/>
    </source>
</evidence>
<dbReference type="NCBIfam" id="TIGR00254">
    <property type="entry name" value="GGDEF"/>
    <property type="match status" value="1"/>
</dbReference>
<dbReference type="InterPro" id="IPR043128">
    <property type="entry name" value="Rev_trsase/Diguanyl_cyclase"/>
</dbReference>
<protein>
    <recommendedName>
        <fullName evidence="1">diguanylate cyclase</fullName>
        <ecNumber evidence="1">2.7.7.65</ecNumber>
    </recommendedName>
</protein>
<evidence type="ECO:0000256" key="3">
    <source>
        <dbReference type="PROSITE-ProRule" id="PRU00169"/>
    </source>
</evidence>
<feature type="domain" description="GGDEF" evidence="5">
    <location>
        <begin position="181"/>
        <end position="315"/>
    </location>
</feature>
<dbReference type="CDD" id="cd01949">
    <property type="entry name" value="GGDEF"/>
    <property type="match status" value="1"/>
</dbReference>
<keyword evidence="6" id="KW-0808">Transferase</keyword>
<dbReference type="InterPro" id="IPR029787">
    <property type="entry name" value="Nucleotide_cyclase"/>
</dbReference>
<name>A0ABT8S855_9BURK</name>
<dbReference type="InterPro" id="IPR050469">
    <property type="entry name" value="Diguanylate_Cyclase"/>
</dbReference>
<feature type="modified residue" description="4-aspartylphosphate" evidence="3">
    <location>
        <position position="50"/>
    </location>
</feature>
<dbReference type="Gene3D" id="3.40.50.2300">
    <property type="match status" value="1"/>
</dbReference>
<comment type="caution">
    <text evidence="6">The sequence shown here is derived from an EMBL/GenBank/DDBJ whole genome shotgun (WGS) entry which is preliminary data.</text>
</comment>
<dbReference type="PROSITE" id="PS50887">
    <property type="entry name" value="GGDEF"/>
    <property type="match status" value="1"/>
</dbReference>
<dbReference type="GO" id="GO:0052621">
    <property type="term" value="F:diguanylate cyclase activity"/>
    <property type="evidence" value="ECO:0007669"/>
    <property type="project" value="UniProtKB-EC"/>
</dbReference>
<evidence type="ECO:0000256" key="2">
    <source>
        <dbReference type="ARBA" id="ARBA00034247"/>
    </source>
</evidence>
<evidence type="ECO:0000256" key="1">
    <source>
        <dbReference type="ARBA" id="ARBA00012528"/>
    </source>
</evidence>
<dbReference type="RefSeq" id="WP_301812733.1">
    <property type="nucleotide sequence ID" value="NZ_JAUJZH010000017.1"/>
</dbReference>